<feature type="compositionally biased region" description="Low complexity" evidence="3">
    <location>
        <begin position="125"/>
        <end position="172"/>
    </location>
</feature>
<dbReference type="PROSITE" id="PS00233">
    <property type="entry name" value="CHIT_BIND_RR_1"/>
    <property type="match status" value="1"/>
</dbReference>
<dbReference type="InterPro" id="IPR051217">
    <property type="entry name" value="Insect_Cuticle_Struc_Prot"/>
</dbReference>
<evidence type="ECO:0000256" key="4">
    <source>
        <dbReference type="SAM" id="SignalP"/>
    </source>
</evidence>
<feature type="region of interest" description="Disordered" evidence="3">
    <location>
        <begin position="295"/>
        <end position="330"/>
    </location>
</feature>
<protein>
    <submittedName>
        <fullName evidence="5">Uncharacterized protein</fullName>
    </submittedName>
</protein>
<dbReference type="InterPro" id="IPR031311">
    <property type="entry name" value="CHIT_BIND_RR_consensus"/>
</dbReference>
<evidence type="ECO:0000313" key="6">
    <source>
        <dbReference type="Proteomes" id="UP001152888"/>
    </source>
</evidence>
<dbReference type="GO" id="GO:0042302">
    <property type="term" value="F:structural constituent of cuticle"/>
    <property type="evidence" value="ECO:0007669"/>
    <property type="project" value="UniProtKB-UniRule"/>
</dbReference>
<dbReference type="Pfam" id="PF00379">
    <property type="entry name" value="Chitin_bind_4"/>
    <property type="match status" value="1"/>
</dbReference>
<evidence type="ECO:0000256" key="2">
    <source>
        <dbReference type="PROSITE-ProRule" id="PRU00497"/>
    </source>
</evidence>
<feature type="region of interest" description="Disordered" evidence="3">
    <location>
        <begin position="125"/>
        <end position="228"/>
    </location>
</feature>
<keyword evidence="1 2" id="KW-0193">Cuticle</keyword>
<dbReference type="InterPro" id="IPR000618">
    <property type="entry name" value="Insect_cuticle"/>
</dbReference>
<name>A0A9P0PZJ1_ACAOB</name>
<proteinExistence type="predicted"/>
<organism evidence="5 6">
    <name type="scientific">Acanthoscelides obtectus</name>
    <name type="common">Bean weevil</name>
    <name type="synonym">Bruchus obtectus</name>
    <dbReference type="NCBI Taxonomy" id="200917"/>
    <lineage>
        <taxon>Eukaryota</taxon>
        <taxon>Metazoa</taxon>
        <taxon>Ecdysozoa</taxon>
        <taxon>Arthropoda</taxon>
        <taxon>Hexapoda</taxon>
        <taxon>Insecta</taxon>
        <taxon>Pterygota</taxon>
        <taxon>Neoptera</taxon>
        <taxon>Endopterygota</taxon>
        <taxon>Coleoptera</taxon>
        <taxon>Polyphaga</taxon>
        <taxon>Cucujiformia</taxon>
        <taxon>Chrysomeloidea</taxon>
        <taxon>Chrysomelidae</taxon>
        <taxon>Bruchinae</taxon>
        <taxon>Bruchini</taxon>
        <taxon>Acanthoscelides</taxon>
    </lineage>
</organism>
<keyword evidence="4" id="KW-0732">Signal</keyword>
<accession>A0A9P0PZJ1</accession>
<feature type="compositionally biased region" description="Polar residues" evidence="3">
    <location>
        <begin position="186"/>
        <end position="202"/>
    </location>
</feature>
<dbReference type="PROSITE" id="PS51155">
    <property type="entry name" value="CHIT_BIND_RR_2"/>
    <property type="match status" value="1"/>
</dbReference>
<dbReference type="GO" id="GO:0005615">
    <property type="term" value="C:extracellular space"/>
    <property type="evidence" value="ECO:0007669"/>
    <property type="project" value="TreeGrafter"/>
</dbReference>
<feature type="chain" id="PRO_5040438889" evidence="4">
    <location>
        <begin position="22"/>
        <end position="330"/>
    </location>
</feature>
<reference evidence="5" key="1">
    <citation type="submission" date="2022-03" db="EMBL/GenBank/DDBJ databases">
        <authorList>
            <person name="Sayadi A."/>
        </authorList>
    </citation>
    <scope>NUCLEOTIDE SEQUENCE</scope>
</reference>
<sequence length="330" mass="38395">MKELFLLVLFVPASVLVQVHAVQQQGYYQHQQPQYNAVPVPTYRNQHASQGYLTHQDVPANHRTQALSPAQIHSQLSAQAKEAFASARKPQQAYYRPIPAVPVHVQPAAAAAGHPRQVSVPQVVTPQPQQYRPQPQEYRPQPQEYRPQPQEYRPQAQEYRPQAQEYRPQPQEYRPPPPQQYHHPTPVQSQYRVSQAPQYSLHQQKKHQDDEEEKYSPPNPYAFGFDVQDDHYTNYQNRKEQSDGKKITGSYSVVDSDGFLRTVQYTADPKEGFKAEVTRQPTDIKVKIPKPLPQFQTQQKYAHQDPQQYLQEVPVQRGEHHQQQPEYQQY</sequence>
<dbReference type="Proteomes" id="UP001152888">
    <property type="component" value="Unassembled WGS sequence"/>
</dbReference>
<feature type="signal peptide" evidence="4">
    <location>
        <begin position="1"/>
        <end position="21"/>
    </location>
</feature>
<evidence type="ECO:0000256" key="3">
    <source>
        <dbReference type="SAM" id="MobiDB-lite"/>
    </source>
</evidence>
<keyword evidence="6" id="KW-1185">Reference proteome</keyword>
<dbReference type="AlphaFoldDB" id="A0A9P0PZJ1"/>
<dbReference type="PANTHER" id="PTHR12236">
    <property type="entry name" value="STRUCTURAL CONTITUENT OF CUTICLE"/>
    <property type="match status" value="1"/>
</dbReference>
<dbReference type="PANTHER" id="PTHR12236:SF18">
    <property type="entry name" value="CUTICULAR PROTEIN 66D"/>
    <property type="match status" value="1"/>
</dbReference>
<evidence type="ECO:0000313" key="5">
    <source>
        <dbReference type="EMBL" id="CAH1999908.1"/>
    </source>
</evidence>
<gene>
    <name evidence="5" type="ORF">ACAOBT_LOCUS25244</name>
</gene>
<comment type="caution">
    <text evidence="5">The sequence shown here is derived from an EMBL/GenBank/DDBJ whole genome shotgun (WGS) entry which is preliminary data.</text>
</comment>
<dbReference type="GO" id="GO:0031012">
    <property type="term" value="C:extracellular matrix"/>
    <property type="evidence" value="ECO:0007669"/>
    <property type="project" value="TreeGrafter"/>
</dbReference>
<dbReference type="OrthoDB" id="8194276at2759"/>
<dbReference type="PRINTS" id="PR00947">
    <property type="entry name" value="CUTICLE"/>
</dbReference>
<evidence type="ECO:0000256" key="1">
    <source>
        <dbReference type="ARBA" id="ARBA00022460"/>
    </source>
</evidence>
<dbReference type="EMBL" id="CAKOFQ010007383">
    <property type="protein sequence ID" value="CAH1999908.1"/>
    <property type="molecule type" value="Genomic_DNA"/>
</dbReference>
<feature type="compositionally biased region" description="Polar residues" evidence="3">
    <location>
        <begin position="295"/>
        <end position="310"/>
    </location>
</feature>